<dbReference type="OrthoDB" id="9770537at2"/>
<proteinExistence type="predicted"/>
<feature type="domain" description="Aldehyde dehydrogenase" evidence="2">
    <location>
        <begin position="20"/>
        <end position="313"/>
    </location>
</feature>
<dbReference type="InterPro" id="IPR016163">
    <property type="entry name" value="Ald_DH_C"/>
</dbReference>
<dbReference type="Proteomes" id="UP000033514">
    <property type="component" value="Unassembled WGS sequence"/>
</dbReference>
<comment type="caution">
    <text evidence="3">The sequence shown here is derived from an EMBL/GenBank/DDBJ whole genome shotgun (WGS) entry which is preliminary data.</text>
</comment>
<evidence type="ECO:0000256" key="1">
    <source>
        <dbReference type="ARBA" id="ARBA00023002"/>
    </source>
</evidence>
<dbReference type="AlphaFoldDB" id="A0A0F5L0E0"/>
<protein>
    <submittedName>
        <fullName evidence="3">2,5-dioxovalerate dehydrogenase</fullName>
    </submittedName>
</protein>
<dbReference type="PANTHER" id="PTHR43353">
    <property type="entry name" value="SUCCINATE-SEMIALDEHYDE DEHYDROGENASE, MITOCHONDRIAL"/>
    <property type="match status" value="1"/>
</dbReference>
<dbReference type="CDD" id="cd07129">
    <property type="entry name" value="ALDH_KGSADH"/>
    <property type="match status" value="1"/>
</dbReference>
<dbReference type="EMBL" id="LAJG01000048">
    <property type="protein sequence ID" value="KKB75843.1"/>
    <property type="molecule type" value="Genomic_DNA"/>
</dbReference>
<dbReference type="Gene3D" id="3.40.309.10">
    <property type="entry name" value="Aldehyde Dehydrogenase, Chain A, domain 2"/>
    <property type="match status" value="1"/>
</dbReference>
<accession>A0A0F5L0E0</accession>
<dbReference type="InterPro" id="IPR015590">
    <property type="entry name" value="Aldehyde_DH_dom"/>
</dbReference>
<reference evidence="3 4" key="1">
    <citation type="submission" date="2015-03" db="EMBL/GenBank/DDBJ databases">
        <authorList>
            <person name="Hassan Y.I."/>
            <person name="Lepp D."/>
            <person name="Zhou T."/>
        </authorList>
    </citation>
    <scope>NUCLEOTIDE SEQUENCE [LARGE SCALE GENOMIC DNA]</scope>
    <source>
        <strain evidence="3 4">GH2-10</strain>
    </source>
</reference>
<dbReference type="InterPro" id="IPR016161">
    <property type="entry name" value="Ald_DH/histidinol_DH"/>
</dbReference>
<dbReference type="PATRIC" id="fig|361041.3.peg.3204"/>
<gene>
    <name evidence="3" type="ORF">VW35_18945</name>
</gene>
<evidence type="ECO:0000313" key="3">
    <source>
        <dbReference type="EMBL" id="KKB75843.1"/>
    </source>
</evidence>
<dbReference type="STRING" id="361041.VW35_18945"/>
<dbReference type="SUPFAM" id="SSF53720">
    <property type="entry name" value="ALDH-like"/>
    <property type="match status" value="1"/>
</dbReference>
<keyword evidence="4" id="KW-1185">Reference proteome</keyword>
<dbReference type="InterPro" id="IPR016162">
    <property type="entry name" value="Ald_DH_N"/>
</dbReference>
<dbReference type="InterPro" id="IPR050740">
    <property type="entry name" value="Aldehyde_DH_Superfamily"/>
</dbReference>
<dbReference type="InterPro" id="IPR044151">
    <property type="entry name" value="ALDH_KGSADH"/>
</dbReference>
<dbReference type="Pfam" id="PF00171">
    <property type="entry name" value="Aldedh"/>
    <property type="match status" value="1"/>
</dbReference>
<dbReference type="GO" id="GO:0016620">
    <property type="term" value="F:oxidoreductase activity, acting on the aldehyde or oxo group of donors, NAD or NADP as acceptor"/>
    <property type="evidence" value="ECO:0007669"/>
    <property type="project" value="InterPro"/>
</dbReference>
<evidence type="ECO:0000313" key="4">
    <source>
        <dbReference type="Proteomes" id="UP000033514"/>
    </source>
</evidence>
<evidence type="ECO:0000259" key="2">
    <source>
        <dbReference type="Pfam" id="PF00171"/>
    </source>
</evidence>
<dbReference type="RefSeq" id="WP_046144660.1">
    <property type="nucleotide sequence ID" value="NZ_LAJG01000048.1"/>
</dbReference>
<dbReference type="Gene3D" id="3.40.605.10">
    <property type="entry name" value="Aldehyde Dehydrogenase, Chain A, domain 1"/>
    <property type="match status" value="1"/>
</dbReference>
<dbReference type="PANTHER" id="PTHR43353:SF3">
    <property type="entry name" value="ALDEHYDE DEHYDROGENASE-RELATED"/>
    <property type="match status" value="1"/>
</dbReference>
<name>A0A0F5L0E0_9HYPH</name>
<sequence length="528" mass="56058">MSEKITGAALIGNADIAREEQSFLAFNPSTGEMLEPAFRISSAEDAARASSLAAAAFQPYRHLPYTQRATFLRAIAEEIMTLGDDLISRAMQETGLPEARIKTERTRTCWQLELFARVVERGDWLDLRVDTAQPDRAPLPKSAFHLRQIPLGPVAVFGSSNFPLAFSVAGGDTSSALAAGCPVIVKGHPAHPGTGELVARAVRKAAIRTNMPEGVFSYLPGEVATGTELVKNPAIKAVGFTGSRAGGMALVNLAASRPEPIPVYAEMSSINPVLLFPEALKRRPADLAKGYVGSLTQGAGQFCTNPGLVFVIDGPELSPFLSALAAEIGDHEPAVMLTKNIYGAFERGRDALQHSPGVTTIGESQPPNGPNRGRAAVFRTDFATFTQNPDLEREVFGASSLIVVCQDVGELERALAYIEGQLTATLQLEAEDIPLARSLMPTLELKAGRILANEWPTGVEVTDAMVHGGPYPATSAGATTSVGTLAIRRFLRPVSYQSLPAALLPNELQGEALSAHPHLLDGVVKSPG</sequence>
<organism evidence="3 4">
    <name type="scientific">Devosia soli</name>
    <dbReference type="NCBI Taxonomy" id="361041"/>
    <lineage>
        <taxon>Bacteria</taxon>
        <taxon>Pseudomonadati</taxon>
        <taxon>Pseudomonadota</taxon>
        <taxon>Alphaproteobacteria</taxon>
        <taxon>Hyphomicrobiales</taxon>
        <taxon>Devosiaceae</taxon>
        <taxon>Devosia</taxon>
    </lineage>
</organism>
<keyword evidence="1" id="KW-0560">Oxidoreductase</keyword>